<dbReference type="GO" id="GO:0005634">
    <property type="term" value="C:nucleus"/>
    <property type="evidence" value="ECO:0007669"/>
    <property type="project" value="UniProtKB-SubCell"/>
</dbReference>
<dbReference type="SUPFAM" id="SSF48403">
    <property type="entry name" value="Ankyrin repeat"/>
    <property type="match status" value="1"/>
</dbReference>
<evidence type="ECO:0000256" key="10">
    <source>
        <dbReference type="SAM" id="MobiDB-lite"/>
    </source>
</evidence>
<keyword evidence="6" id="KW-0010">Activator</keyword>
<keyword evidence="3" id="KW-0112">Calmodulin-binding</keyword>
<gene>
    <name evidence="12" type="ORF">H5410_004330</name>
</gene>
<dbReference type="Gene3D" id="2.60.40.10">
    <property type="entry name" value="Immunoglobulins"/>
    <property type="match status" value="1"/>
</dbReference>
<dbReference type="InterPro" id="IPR027417">
    <property type="entry name" value="P-loop_NTPase"/>
</dbReference>
<protein>
    <recommendedName>
        <fullName evidence="11">CG-1 domain-containing protein</fullName>
    </recommendedName>
</protein>
<dbReference type="SUPFAM" id="SSF81296">
    <property type="entry name" value="E set domains"/>
    <property type="match status" value="1"/>
</dbReference>
<accession>A0A9J6B736</accession>
<keyword evidence="7" id="KW-0804">Transcription</keyword>
<evidence type="ECO:0000256" key="4">
    <source>
        <dbReference type="ARBA" id="ARBA00023016"/>
    </source>
</evidence>
<comment type="similarity">
    <text evidence="2">Belongs to the CAMTA family.</text>
</comment>
<keyword evidence="5 9" id="KW-0040">ANK repeat</keyword>
<evidence type="ECO:0000256" key="2">
    <source>
        <dbReference type="ARBA" id="ARBA00008267"/>
    </source>
</evidence>
<dbReference type="InterPro" id="IPR000048">
    <property type="entry name" value="IQ_motif_EF-hand-BS"/>
</dbReference>
<keyword evidence="8" id="KW-0539">Nucleus</keyword>
<dbReference type="InterPro" id="IPR014756">
    <property type="entry name" value="Ig_E-set"/>
</dbReference>
<evidence type="ECO:0000256" key="6">
    <source>
        <dbReference type="ARBA" id="ARBA00023159"/>
    </source>
</evidence>
<keyword evidence="13" id="KW-1185">Reference proteome</keyword>
<evidence type="ECO:0000256" key="9">
    <source>
        <dbReference type="PROSITE-ProRule" id="PRU00023"/>
    </source>
</evidence>
<dbReference type="InterPro" id="IPR002110">
    <property type="entry name" value="Ankyrin_rpt"/>
</dbReference>
<dbReference type="Pfam" id="PF03859">
    <property type="entry name" value="CG-1"/>
    <property type="match status" value="1"/>
</dbReference>
<dbReference type="AlphaFoldDB" id="A0A9J6B736"/>
<sequence>MVSALCKFVEGLVEYLDIPSILEEAKMRWLRPNEIHAILCNYKYFNIFVKPVNLPTSGTIVLFDRKMLRNFRKDGHNWKKKKDGKTVKEAHEHLKVGNDERIHVYYAHGEDLPTFVRRCYWLLDKSLEHIVLVHYRETQETRGAPATSVAKSSPATPVNSSSSSDPSDPPGWVLSEECNSIDEQAYGASRHAHLEPNRDMTAKTHEQRLLEINTLDWDELLVPNDLNKLMATQEVGGRASVGQQSQCEVNGYSLNLRHIFKFENWGIQTEDFGAKVKNCYAFYCSGKADYIVAFKRLDRGYFIPFPFHFGNGRKRPVLIQRVIFILLEAMSDGLTSIRKYNNAGTEMDGSSSMSRAPIASLESFVGQVAESDAVNFNPSNDMSFRSGDGQMTSNFQKKESGVMTVGAGDSFDSLNKDGLQTQDSFGRWINYFISDSTGSADELMTPESSVTIDQSYVMQQTFNITEISPSWALSSEETKILVVGHFPGRQSPLAKSNLFCVCADVCFTAEFVQSGVYRCVISPQAPGLVNLYLSLDGNTPISQVMTFEFRAPSAHKWTAPLEDLSSWDEFKVQMRLAHLLFSTSKSLSIFSSKVHQNSLKDAKNFVRKCAYITNNWAYLIKSIEGREVPSIHAKDCLFELSLQTKFHEWLLERVIEGSKTSERDEQGQAVIHLCAILGYTWAIYPFTWSGLSVDYRDKHGWTALHWAAHYGREKMVATLLSAGAKPNLVTDPNSENPDGSTAADLASKNGFDGLGAYLAEKALVAHFEAMTLAGNVSGSLQITTEPINPENFTEEELYLKDTLTAYRTAADAAARIQAAFREQSFKLQTKAVESLNPETEARNIVAAMKIQHAFRNYESRKKLAAAARIQFRFRTWKMRKDFLTMRRHAIKIQAMFRGFQERKQYRKIVWSVGVLEKAVLRWRLKRKGFRGLQVQSSESVDIKPDGEVEDFFRASRKQAEERVERSVVRVQAMFRSKRAQEEYSRMKMEHNNAAVRRLFFSVIFFGLMNWGDKLQDVIHHLTFTIFAVLQLEYKRLLNPDNQMG</sequence>
<dbReference type="PANTHER" id="PTHR23335">
    <property type="entry name" value="CALMODULIN-BINDING TRANSCRIPTION ACTIVATOR CAMTA"/>
    <property type="match status" value="1"/>
</dbReference>
<reference evidence="12 13" key="1">
    <citation type="submission" date="2020-09" db="EMBL/GenBank/DDBJ databases">
        <title>De no assembly of potato wild relative species, Solanum commersonii.</title>
        <authorList>
            <person name="Cho K."/>
        </authorList>
    </citation>
    <scope>NUCLEOTIDE SEQUENCE [LARGE SCALE GENOMIC DNA]</scope>
    <source>
        <strain evidence="12">LZ3.2</strain>
        <tissue evidence="12">Leaf</tissue>
    </source>
</reference>
<evidence type="ECO:0000256" key="5">
    <source>
        <dbReference type="ARBA" id="ARBA00023043"/>
    </source>
</evidence>
<dbReference type="GO" id="GO:0005516">
    <property type="term" value="F:calmodulin binding"/>
    <property type="evidence" value="ECO:0007669"/>
    <property type="project" value="UniProtKB-KW"/>
</dbReference>
<evidence type="ECO:0000256" key="1">
    <source>
        <dbReference type="ARBA" id="ARBA00004123"/>
    </source>
</evidence>
<dbReference type="InterPro" id="IPR036770">
    <property type="entry name" value="Ankyrin_rpt-contain_sf"/>
</dbReference>
<evidence type="ECO:0000256" key="8">
    <source>
        <dbReference type="ARBA" id="ARBA00023242"/>
    </source>
</evidence>
<feature type="repeat" description="ANK" evidence="9">
    <location>
        <begin position="699"/>
        <end position="731"/>
    </location>
</feature>
<feature type="region of interest" description="Disordered" evidence="10">
    <location>
        <begin position="141"/>
        <end position="172"/>
    </location>
</feature>
<dbReference type="Proteomes" id="UP000824120">
    <property type="component" value="Chromosome 1"/>
</dbReference>
<dbReference type="PROSITE" id="PS50088">
    <property type="entry name" value="ANK_REPEAT"/>
    <property type="match status" value="1"/>
</dbReference>
<dbReference type="PROSITE" id="PS50297">
    <property type="entry name" value="ANK_REP_REGION"/>
    <property type="match status" value="1"/>
</dbReference>
<evidence type="ECO:0000256" key="7">
    <source>
        <dbReference type="ARBA" id="ARBA00023163"/>
    </source>
</evidence>
<evidence type="ECO:0000256" key="3">
    <source>
        <dbReference type="ARBA" id="ARBA00022860"/>
    </source>
</evidence>
<dbReference type="SMART" id="SM01076">
    <property type="entry name" value="CG-1"/>
    <property type="match status" value="1"/>
</dbReference>
<dbReference type="SUPFAM" id="SSF52540">
    <property type="entry name" value="P-loop containing nucleoside triphosphate hydrolases"/>
    <property type="match status" value="1"/>
</dbReference>
<dbReference type="SMART" id="SM00015">
    <property type="entry name" value="IQ"/>
    <property type="match status" value="3"/>
</dbReference>
<dbReference type="Gene3D" id="1.20.5.190">
    <property type="match status" value="1"/>
</dbReference>
<dbReference type="Pfam" id="PF00023">
    <property type="entry name" value="Ank"/>
    <property type="match status" value="1"/>
</dbReference>
<comment type="caution">
    <text evidence="12">The sequence shown here is derived from an EMBL/GenBank/DDBJ whole genome shotgun (WGS) entry which is preliminary data.</text>
</comment>
<name>A0A9J6B736_SOLCO</name>
<dbReference type="SMART" id="SM00248">
    <property type="entry name" value="ANK"/>
    <property type="match status" value="1"/>
</dbReference>
<dbReference type="PROSITE" id="PS51437">
    <property type="entry name" value="CG_1"/>
    <property type="match status" value="1"/>
</dbReference>
<evidence type="ECO:0000259" key="11">
    <source>
        <dbReference type="PROSITE" id="PS51437"/>
    </source>
</evidence>
<organism evidence="12 13">
    <name type="scientific">Solanum commersonii</name>
    <name type="common">Commerson's wild potato</name>
    <name type="synonym">Commerson's nightshade</name>
    <dbReference type="NCBI Taxonomy" id="4109"/>
    <lineage>
        <taxon>Eukaryota</taxon>
        <taxon>Viridiplantae</taxon>
        <taxon>Streptophyta</taxon>
        <taxon>Embryophyta</taxon>
        <taxon>Tracheophyta</taxon>
        <taxon>Spermatophyta</taxon>
        <taxon>Magnoliopsida</taxon>
        <taxon>eudicotyledons</taxon>
        <taxon>Gunneridae</taxon>
        <taxon>Pentapetalae</taxon>
        <taxon>asterids</taxon>
        <taxon>lamiids</taxon>
        <taxon>Solanales</taxon>
        <taxon>Solanaceae</taxon>
        <taxon>Solanoideae</taxon>
        <taxon>Solaneae</taxon>
        <taxon>Solanum</taxon>
    </lineage>
</organism>
<proteinExistence type="inferred from homology"/>
<dbReference type="GO" id="GO:0003690">
    <property type="term" value="F:double-stranded DNA binding"/>
    <property type="evidence" value="ECO:0007669"/>
    <property type="project" value="TreeGrafter"/>
</dbReference>
<dbReference type="GO" id="GO:0003712">
    <property type="term" value="F:transcription coregulator activity"/>
    <property type="evidence" value="ECO:0007669"/>
    <property type="project" value="TreeGrafter"/>
</dbReference>
<feature type="domain" description="CG-1" evidence="11">
    <location>
        <begin position="18"/>
        <end position="144"/>
    </location>
</feature>
<dbReference type="Pfam" id="PF00612">
    <property type="entry name" value="IQ"/>
    <property type="match status" value="1"/>
</dbReference>
<dbReference type="OrthoDB" id="407555at2759"/>
<feature type="compositionally biased region" description="Low complexity" evidence="10">
    <location>
        <begin position="152"/>
        <end position="166"/>
    </location>
</feature>
<dbReference type="InterPro" id="IPR005559">
    <property type="entry name" value="CG-1_dom"/>
</dbReference>
<dbReference type="Gene3D" id="1.25.40.20">
    <property type="entry name" value="Ankyrin repeat-containing domain"/>
    <property type="match status" value="1"/>
</dbReference>
<keyword evidence="4" id="KW-0346">Stress response</keyword>
<dbReference type="InterPro" id="IPR013783">
    <property type="entry name" value="Ig-like_fold"/>
</dbReference>
<dbReference type="PROSITE" id="PS50096">
    <property type="entry name" value="IQ"/>
    <property type="match status" value="4"/>
</dbReference>
<dbReference type="GO" id="GO:0006357">
    <property type="term" value="P:regulation of transcription by RNA polymerase II"/>
    <property type="evidence" value="ECO:0007669"/>
    <property type="project" value="TreeGrafter"/>
</dbReference>
<dbReference type="EMBL" id="JACXVP010000001">
    <property type="protein sequence ID" value="KAG5632613.1"/>
    <property type="molecule type" value="Genomic_DNA"/>
</dbReference>
<dbReference type="CDD" id="cd23767">
    <property type="entry name" value="IQCD"/>
    <property type="match status" value="1"/>
</dbReference>
<evidence type="ECO:0000313" key="12">
    <source>
        <dbReference type="EMBL" id="KAG5632613.1"/>
    </source>
</evidence>
<comment type="subcellular location">
    <subcellularLocation>
        <location evidence="1">Nucleus</location>
    </subcellularLocation>
</comment>
<dbReference type="PANTHER" id="PTHR23335:SF3">
    <property type="entry name" value="CALMODULIN-BINDING TRANSCRIPTION ACTIVATOR 5"/>
    <property type="match status" value="1"/>
</dbReference>
<evidence type="ECO:0000313" key="13">
    <source>
        <dbReference type="Proteomes" id="UP000824120"/>
    </source>
</evidence>